<proteinExistence type="predicted"/>
<dbReference type="RefSeq" id="WP_187536645.1">
    <property type="nucleotide sequence ID" value="NZ_JACRTL010000005.1"/>
</dbReference>
<dbReference type="AlphaFoldDB" id="A0A8J6PFJ1"/>
<evidence type="ECO:0000313" key="1">
    <source>
        <dbReference type="EMBL" id="MBC8611431.1"/>
    </source>
</evidence>
<organism evidence="1 2">
    <name type="scientific">Massiliimalia timonensis</name>
    <dbReference type="NCBI Taxonomy" id="1987501"/>
    <lineage>
        <taxon>Bacteria</taxon>
        <taxon>Bacillati</taxon>
        <taxon>Bacillota</taxon>
        <taxon>Clostridia</taxon>
        <taxon>Eubacteriales</taxon>
        <taxon>Oscillospiraceae</taxon>
        <taxon>Massiliimalia</taxon>
    </lineage>
</organism>
<sequence>MLHTREEMQEELQETVKVLSQYGCLQTNQIYRMFPGHDLIVATILRKLKSSGRAVGDWDRKYIAADSDKLKQADGKVIRAFWVLLSFWESIEYHIPGEFPVCISFFMKGQVYEIIYAARGEEKLISFMLEPVREYPRRIIIVEQKEQIPKLNIQGVVGYCAVNDDGTISHFYGEEAKEDRPEKTV</sequence>
<keyword evidence="2" id="KW-1185">Reference proteome</keyword>
<dbReference type="InterPro" id="IPR043752">
    <property type="entry name" value="DUF5697"/>
</dbReference>
<dbReference type="Proteomes" id="UP000632659">
    <property type="component" value="Unassembled WGS sequence"/>
</dbReference>
<protein>
    <submittedName>
        <fullName evidence="1">Uncharacterized protein</fullName>
    </submittedName>
</protein>
<reference evidence="1" key="1">
    <citation type="submission" date="2020-08" db="EMBL/GenBank/DDBJ databases">
        <title>Genome public.</title>
        <authorList>
            <person name="Liu C."/>
            <person name="Sun Q."/>
        </authorList>
    </citation>
    <scope>NUCLEOTIDE SEQUENCE</scope>
    <source>
        <strain evidence="1">NSJ-15</strain>
    </source>
</reference>
<dbReference type="EMBL" id="JACRTL010000005">
    <property type="protein sequence ID" value="MBC8611431.1"/>
    <property type="molecule type" value="Genomic_DNA"/>
</dbReference>
<accession>A0A8J6PFJ1</accession>
<name>A0A8J6PFJ1_9FIRM</name>
<gene>
    <name evidence="1" type="ORF">H8702_09995</name>
</gene>
<dbReference type="Pfam" id="PF18954">
    <property type="entry name" value="DUF5697"/>
    <property type="match status" value="1"/>
</dbReference>
<comment type="caution">
    <text evidence="1">The sequence shown here is derived from an EMBL/GenBank/DDBJ whole genome shotgun (WGS) entry which is preliminary data.</text>
</comment>
<evidence type="ECO:0000313" key="2">
    <source>
        <dbReference type="Proteomes" id="UP000632659"/>
    </source>
</evidence>